<keyword evidence="3" id="KW-1185">Reference proteome</keyword>
<proteinExistence type="predicted"/>
<evidence type="ECO:0000259" key="1">
    <source>
        <dbReference type="PROSITE" id="PS50943"/>
    </source>
</evidence>
<protein>
    <submittedName>
        <fullName evidence="2">XRE family transcriptional regulator</fullName>
    </submittedName>
</protein>
<evidence type="ECO:0000313" key="3">
    <source>
        <dbReference type="Proteomes" id="UP000298021"/>
    </source>
</evidence>
<dbReference type="GO" id="GO:0003677">
    <property type="term" value="F:DNA binding"/>
    <property type="evidence" value="ECO:0007669"/>
    <property type="project" value="InterPro"/>
</dbReference>
<dbReference type="OrthoDB" id="9805309at2"/>
<dbReference type="Pfam" id="PF13443">
    <property type="entry name" value="HTH_26"/>
    <property type="match status" value="1"/>
</dbReference>
<organism evidence="2 3">
    <name type="scientific">Companilactobacillus suantsaicola</name>
    <dbReference type="NCBI Taxonomy" id="2487723"/>
    <lineage>
        <taxon>Bacteria</taxon>
        <taxon>Bacillati</taxon>
        <taxon>Bacillota</taxon>
        <taxon>Bacilli</taxon>
        <taxon>Lactobacillales</taxon>
        <taxon>Lactobacillaceae</taxon>
        <taxon>Companilactobacillus</taxon>
    </lineage>
</organism>
<feature type="domain" description="HTH cro/C1-type" evidence="1">
    <location>
        <begin position="25"/>
        <end position="80"/>
    </location>
</feature>
<accession>A0A4Z0JQ99</accession>
<dbReference type="Proteomes" id="UP000298021">
    <property type="component" value="Unassembled WGS sequence"/>
</dbReference>
<dbReference type="PROSITE" id="PS50943">
    <property type="entry name" value="HTH_CROC1"/>
    <property type="match status" value="1"/>
</dbReference>
<dbReference type="EMBL" id="RKLY01000007">
    <property type="protein sequence ID" value="TGD24094.1"/>
    <property type="molecule type" value="Genomic_DNA"/>
</dbReference>
<dbReference type="RefSeq" id="WP_135371698.1">
    <property type="nucleotide sequence ID" value="NZ_RKLY01000007.1"/>
</dbReference>
<dbReference type="Gene3D" id="1.10.260.40">
    <property type="entry name" value="lambda repressor-like DNA-binding domains"/>
    <property type="match status" value="1"/>
</dbReference>
<dbReference type="InterPro" id="IPR010982">
    <property type="entry name" value="Lambda_DNA-bd_dom_sf"/>
</dbReference>
<comment type="caution">
    <text evidence="2">The sequence shown here is derived from an EMBL/GenBank/DDBJ whole genome shotgun (WGS) entry which is preliminary data.</text>
</comment>
<dbReference type="AlphaFoldDB" id="A0A4Z0JQ99"/>
<gene>
    <name evidence="2" type="ORF">EGT49_03910</name>
</gene>
<sequence length="87" mass="10212">MLTAYKNATMPSLESWWLKMIKFDLRSLLAPRNLTLREFSEISGVNYWTATHMSQMTYKSIKITDVDKICRALDITPNELFGYESER</sequence>
<dbReference type="SUPFAM" id="SSF47413">
    <property type="entry name" value="lambda repressor-like DNA-binding domains"/>
    <property type="match status" value="1"/>
</dbReference>
<name>A0A4Z0JQ99_9LACO</name>
<dbReference type="InterPro" id="IPR001387">
    <property type="entry name" value="Cro/C1-type_HTH"/>
</dbReference>
<evidence type="ECO:0000313" key="2">
    <source>
        <dbReference type="EMBL" id="TGD24094.1"/>
    </source>
</evidence>
<reference evidence="2 3" key="1">
    <citation type="submission" date="2018-10" db="EMBL/GenBank/DDBJ databases">
        <title>Lactobacillus sp. R7 and Lactobacillus sp. R19 isolated from fermented mustard green product of Taiwan.</title>
        <authorList>
            <person name="Lin S.-T."/>
        </authorList>
    </citation>
    <scope>NUCLEOTIDE SEQUENCE [LARGE SCALE GENOMIC DNA]</scope>
    <source>
        <strain evidence="2 3">BCRC 81127</strain>
    </source>
</reference>